<evidence type="ECO:0000256" key="4">
    <source>
        <dbReference type="ARBA" id="ARBA00023136"/>
    </source>
</evidence>
<evidence type="ECO:0000256" key="2">
    <source>
        <dbReference type="ARBA" id="ARBA00022692"/>
    </source>
</evidence>
<reference evidence="6" key="1">
    <citation type="journal article" date="2021" name="Nat. Commun.">
        <title>Genetic determinants of endophytism in the Arabidopsis root mycobiome.</title>
        <authorList>
            <person name="Mesny F."/>
            <person name="Miyauchi S."/>
            <person name="Thiergart T."/>
            <person name="Pickel B."/>
            <person name="Atanasova L."/>
            <person name="Karlsson M."/>
            <person name="Huettel B."/>
            <person name="Barry K.W."/>
            <person name="Haridas S."/>
            <person name="Chen C."/>
            <person name="Bauer D."/>
            <person name="Andreopoulos W."/>
            <person name="Pangilinan J."/>
            <person name="LaButti K."/>
            <person name="Riley R."/>
            <person name="Lipzen A."/>
            <person name="Clum A."/>
            <person name="Drula E."/>
            <person name="Henrissat B."/>
            <person name="Kohler A."/>
            <person name="Grigoriev I.V."/>
            <person name="Martin F.M."/>
            <person name="Hacquard S."/>
        </authorList>
    </citation>
    <scope>NUCLEOTIDE SEQUENCE</scope>
    <source>
        <strain evidence="6">MPI-CAGE-CH-0235</strain>
    </source>
</reference>
<feature type="signal peptide" evidence="5">
    <location>
        <begin position="1"/>
        <end position="26"/>
    </location>
</feature>
<dbReference type="GO" id="GO:0022857">
    <property type="term" value="F:transmembrane transporter activity"/>
    <property type="evidence" value="ECO:0007669"/>
    <property type="project" value="TreeGrafter"/>
</dbReference>
<name>A0A8K0SRL5_9HYPO</name>
<dbReference type="AlphaFoldDB" id="A0A8K0SRL5"/>
<dbReference type="Proteomes" id="UP000813444">
    <property type="component" value="Unassembled WGS sequence"/>
</dbReference>
<dbReference type="InterPro" id="IPR036259">
    <property type="entry name" value="MFS_trans_sf"/>
</dbReference>
<dbReference type="SUPFAM" id="SSF103473">
    <property type="entry name" value="MFS general substrate transporter"/>
    <property type="match status" value="1"/>
</dbReference>
<dbReference type="OrthoDB" id="194139at2759"/>
<dbReference type="EMBL" id="JAGPNK010000005">
    <property type="protein sequence ID" value="KAH7320756.1"/>
    <property type="molecule type" value="Genomic_DNA"/>
</dbReference>
<sequence length="93" mass="9956">MFRLIGGGPNLAIALCLTMASDVSTGANRSQSFCRVFAASLLTDLVGPPVTYATLRHSLWLPCLVCSLSLLCTYPVLLSMPETMSNSQSTEDK</sequence>
<dbReference type="PANTHER" id="PTHR23507:SF1">
    <property type="entry name" value="FI18259P1-RELATED"/>
    <property type="match status" value="1"/>
</dbReference>
<keyword evidence="4" id="KW-0472">Membrane</keyword>
<evidence type="ECO:0000313" key="6">
    <source>
        <dbReference type="EMBL" id="KAH7320756.1"/>
    </source>
</evidence>
<keyword evidence="5" id="KW-0732">Signal</keyword>
<comment type="subcellular location">
    <subcellularLocation>
        <location evidence="1">Membrane</location>
        <topology evidence="1">Multi-pass membrane protein</topology>
    </subcellularLocation>
</comment>
<evidence type="ECO:0000313" key="7">
    <source>
        <dbReference type="Proteomes" id="UP000813444"/>
    </source>
</evidence>
<feature type="chain" id="PRO_5035434496" description="Major facilitator superfamily (MFS) profile domain-containing protein" evidence="5">
    <location>
        <begin position="27"/>
        <end position="93"/>
    </location>
</feature>
<evidence type="ECO:0000256" key="5">
    <source>
        <dbReference type="SAM" id="SignalP"/>
    </source>
</evidence>
<comment type="caution">
    <text evidence="6">The sequence shown here is derived from an EMBL/GenBank/DDBJ whole genome shotgun (WGS) entry which is preliminary data.</text>
</comment>
<dbReference type="GO" id="GO:0016020">
    <property type="term" value="C:membrane"/>
    <property type="evidence" value="ECO:0007669"/>
    <property type="project" value="UniProtKB-SubCell"/>
</dbReference>
<evidence type="ECO:0008006" key="8">
    <source>
        <dbReference type="Google" id="ProtNLM"/>
    </source>
</evidence>
<protein>
    <recommendedName>
        <fullName evidence="8">Major facilitator superfamily (MFS) profile domain-containing protein</fullName>
    </recommendedName>
</protein>
<evidence type="ECO:0000256" key="3">
    <source>
        <dbReference type="ARBA" id="ARBA00022989"/>
    </source>
</evidence>
<organism evidence="6 7">
    <name type="scientific">Stachybotrys elegans</name>
    <dbReference type="NCBI Taxonomy" id="80388"/>
    <lineage>
        <taxon>Eukaryota</taxon>
        <taxon>Fungi</taxon>
        <taxon>Dikarya</taxon>
        <taxon>Ascomycota</taxon>
        <taxon>Pezizomycotina</taxon>
        <taxon>Sordariomycetes</taxon>
        <taxon>Hypocreomycetidae</taxon>
        <taxon>Hypocreales</taxon>
        <taxon>Stachybotryaceae</taxon>
        <taxon>Stachybotrys</taxon>
    </lineage>
</organism>
<accession>A0A8K0SRL5</accession>
<gene>
    <name evidence="6" type="ORF">B0I35DRAFT_477309</name>
</gene>
<keyword evidence="3" id="KW-1133">Transmembrane helix</keyword>
<proteinExistence type="predicted"/>
<dbReference type="PANTHER" id="PTHR23507">
    <property type="entry name" value="ZGC:174356"/>
    <property type="match status" value="1"/>
</dbReference>
<evidence type="ECO:0000256" key="1">
    <source>
        <dbReference type="ARBA" id="ARBA00004141"/>
    </source>
</evidence>
<keyword evidence="7" id="KW-1185">Reference proteome</keyword>
<keyword evidence="2" id="KW-0812">Transmembrane</keyword>